<keyword evidence="1" id="KW-0472">Membrane</keyword>
<comment type="caution">
    <text evidence="2">The sequence shown here is derived from an EMBL/GenBank/DDBJ whole genome shotgun (WGS) entry which is preliminary data.</text>
</comment>
<feature type="transmembrane region" description="Helical" evidence="1">
    <location>
        <begin position="6"/>
        <end position="30"/>
    </location>
</feature>
<dbReference type="EMBL" id="DVJO01000150">
    <property type="protein sequence ID" value="HIS83288.1"/>
    <property type="molecule type" value="Genomic_DNA"/>
</dbReference>
<reference evidence="2" key="2">
    <citation type="journal article" date="2021" name="PeerJ">
        <title>Extensive microbial diversity within the chicken gut microbiome revealed by metagenomics and culture.</title>
        <authorList>
            <person name="Gilroy R."/>
            <person name="Ravi A."/>
            <person name="Getino M."/>
            <person name="Pursley I."/>
            <person name="Horton D.L."/>
            <person name="Alikhan N.F."/>
            <person name="Baker D."/>
            <person name="Gharbi K."/>
            <person name="Hall N."/>
            <person name="Watson M."/>
            <person name="Adriaenssens E.M."/>
            <person name="Foster-Nyarko E."/>
            <person name="Jarju S."/>
            <person name="Secka A."/>
            <person name="Antonio M."/>
            <person name="Oren A."/>
            <person name="Chaudhuri R.R."/>
            <person name="La Ragione R."/>
            <person name="Hildebrand F."/>
            <person name="Pallen M.J."/>
        </authorList>
    </citation>
    <scope>NUCLEOTIDE SEQUENCE</scope>
    <source>
        <strain evidence="2">CHK152-2994</strain>
    </source>
</reference>
<name>A0A9D1K4N2_9BACT</name>
<reference evidence="2" key="1">
    <citation type="submission" date="2020-10" db="EMBL/GenBank/DDBJ databases">
        <authorList>
            <person name="Gilroy R."/>
        </authorList>
    </citation>
    <scope>NUCLEOTIDE SEQUENCE</scope>
    <source>
        <strain evidence="2">CHK152-2994</strain>
    </source>
</reference>
<keyword evidence="1" id="KW-0812">Transmembrane</keyword>
<proteinExistence type="predicted"/>
<dbReference type="Proteomes" id="UP000824139">
    <property type="component" value="Unassembled WGS sequence"/>
</dbReference>
<keyword evidence="1" id="KW-1133">Transmembrane helix</keyword>
<dbReference type="SUPFAM" id="SSF54523">
    <property type="entry name" value="Pili subunits"/>
    <property type="match status" value="1"/>
</dbReference>
<accession>A0A9D1K4N2</accession>
<sequence>MQIKSFTLAEVLTTIGIIGIVAAMTLPNIINKAEKYILKNQFRKTYSVLQQALLKSQADLGYKPACFYIKPGGKLTTTSNNQGGIRTECLILSQTLMKNLNIIAHCKNNAYPTCIPKYKGFDTIKLEDNPDMTEDEVHAQLNGIKSYWQSNILYKNPVYVLADGQIVLHYN</sequence>
<evidence type="ECO:0000313" key="2">
    <source>
        <dbReference type="EMBL" id="HIS83288.1"/>
    </source>
</evidence>
<dbReference type="Gene3D" id="3.30.700.10">
    <property type="entry name" value="Glycoprotein, Type 4 Pilin"/>
    <property type="match status" value="1"/>
</dbReference>
<evidence type="ECO:0000256" key="1">
    <source>
        <dbReference type="SAM" id="Phobius"/>
    </source>
</evidence>
<dbReference type="AlphaFoldDB" id="A0A9D1K4N2"/>
<organism evidence="2 3">
    <name type="scientific">Candidatus Scatenecus faecavium</name>
    <dbReference type="NCBI Taxonomy" id="2840915"/>
    <lineage>
        <taxon>Bacteria</taxon>
        <taxon>Candidatus Scatenecus</taxon>
    </lineage>
</organism>
<protein>
    <submittedName>
        <fullName evidence="2">Type II secretion system protein</fullName>
    </submittedName>
</protein>
<dbReference type="InterPro" id="IPR045584">
    <property type="entry name" value="Pilin-like"/>
</dbReference>
<evidence type="ECO:0000313" key="3">
    <source>
        <dbReference type="Proteomes" id="UP000824139"/>
    </source>
</evidence>
<gene>
    <name evidence="2" type="ORF">IAD41_06770</name>
</gene>